<evidence type="ECO:0000256" key="1">
    <source>
        <dbReference type="SAM" id="MobiDB-lite"/>
    </source>
</evidence>
<comment type="caution">
    <text evidence="2">The sequence shown here is derived from an EMBL/GenBank/DDBJ whole genome shotgun (WGS) entry which is preliminary data.</text>
</comment>
<dbReference type="EMBL" id="JACEIK010013265">
    <property type="protein sequence ID" value="MCE3216430.1"/>
    <property type="molecule type" value="Genomic_DNA"/>
</dbReference>
<feature type="region of interest" description="Disordered" evidence="1">
    <location>
        <begin position="1"/>
        <end position="37"/>
    </location>
</feature>
<keyword evidence="3" id="KW-1185">Reference proteome</keyword>
<evidence type="ECO:0000313" key="2">
    <source>
        <dbReference type="EMBL" id="MCE3216430.1"/>
    </source>
</evidence>
<proteinExistence type="predicted"/>
<name>A0ABS8WU25_DATST</name>
<feature type="compositionally biased region" description="Polar residues" evidence="1">
    <location>
        <begin position="15"/>
        <end position="24"/>
    </location>
</feature>
<reference evidence="2 3" key="1">
    <citation type="journal article" date="2021" name="BMC Genomics">
        <title>Datura genome reveals duplications of psychoactive alkaloid biosynthetic genes and high mutation rate following tissue culture.</title>
        <authorList>
            <person name="Rajewski A."/>
            <person name="Carter-House D."/>
            <person name="Stajich J."/>
            <person name="Litt A."/>
        </authorList>
    </citation>
    <scope>NUCLEOTIDE SEQUENCE [LARGE SCALE GENOMIC DNA]</scope>
    <source>
        <strain evidence="2">AR-01</strain>
    </source>
</reference>
<accession>A0ABS8WU25</accession>
<organism evidence="2 3">
    <name type="scientific">Datura stramonium</name>
    <name type="common">Jimsonweed</name>
    <name type="synonym">Common thornapple</name>
    <dbReference type="NCBI Taxonomy" id="4076"/>
    <lineage>
        <taxon>Eukaryota</taxon>
        <taxon>Viridiplantae</taxon>
        <taxon>Streptophyta</taxon>
        <taxon>Embryophyta</taxon>
        <taxon>Tracheophyta</taxon>
        <taxon>Spermatophyta</taxon>
        <taxon>Magnoliopsida</taxon>
        <taxon>eudicotyledons</taxon>
        <taxon>Gunneridae</taxon>
        <taxon>Pentapetalae</taxon>
        <taxon>asterids</taxon>
        <taxon>lamiids</taxon>
        <taxon>Solanales</taxon>
        <taxon>Solanaceae</taxon>
        <taxon>Solanoideae</taxon>
        <taxon>Datureae</taxon>
        <taxon>Datura</taxon>
    </lineage>
</organism>
<gene>
    <name evidence="2" type="ORF">HAX54_006484</name>
</gene>
<dbReference type="Proteomes" id="UP000823775">
    <property type="component" value="Unassembled WGS sequence"/>
</dbReference>
<protein>
    <submittedName>
        <fullName evidence="2">Uncharacterized protein</fullName>
    </submittedName>
</protein>
<evidence type="ECO:0000313" key="3">
    <source>
        <dbReference type="Proteomes" id="UP000823775"/>
    </source>
</evidence>
<sequence>MGRDEKPIPNVVFSGGNSNESNCKSLKRKPRKSGNLGPRVVNFLLMWKMLDHLLYRTKHVSFPSVPPRVELSEAYVSAAESHQRWLGEKKELELRWDQPQGLLDKGEVGTRGEIGRGRGSN</sequence>